<dbReference type="GO" id="GO:0071973">
    <property type="term" value="P:bacterial-type flagellum-dependent cell motility"/>
    <property type="evidence" value="ECO:0007669"/>
    <property type="project" value="TreeGrafter"/>
</dbReference>
<dbReference type="InterPro" id="IPR003713">
    <property type="entry name" value="FliS"/>
</dbReference>
<evidence type="ECO:0000256" key="6">
    <source>
        <dbReference type="PIRNR" id="PIRNR039090"/>
    </source>
</evidence>
<evidence type="ECO:0000256" key="5">
    <source>
        <dbReference type="ARBA" id="ARBA00023186"/>
    </source>
</evidence>
<dbReference type="CDD" id="cd16098">
    <property type="entry name" value="FliS"/>
    <property type="match status" value="1"/>
</dbReference>
<protein>
    <recommendedName>
        <fullName evidence="6">Flagellar secretion chaperone FliS</fullName>
    </recommendedName>
</protein>
<keyword evidence="4 6" id="KW-1005">Bacterial flagellum biogenesis</keyword>
<accession>A0AAD0KNI1</accession>
<dbReference type="PANTHER" id="PTHR34773:SF1">
    <property type="entry name" value="FLAGELLAR SECRETION CHAPERONE FLIS"/>
    <property type="match status" value="1"/>
</dbReference>
<dbReference type="AlphaFoldDB" id="A0AAD0KNI1"/>
<evidence type="ECO:0000313" key="10">
    <source>
        <dbReference type="Proteomes" id="UP000249163"/>
    </source>
</evidence>
<reference evidence="7 10" key="2">
    <citation type="submission" date="2017-06" db="EMBL/GenBank/DDBJ databases">
        <title>Complete genome sequence of Paenibacillus odorifer CBA7130.</title>
        <authorList>
            <person name="Nam Y.-D."/>
            <person name="Kang J."/>
            <person name="Chung W.-H."/>
        </authorList>
    </citation>
    <scope>NUCLEOTIDE SEQUENCE [LARGE SCALE GENOMIC DNA]</scope>
    <source>
        <strain evidence="7 10">CBA7130</strain>
    </source>
</reference>
<dbReference type="InterPro" id="IPR036584">
    <property type="entry name" value="FliS_sf"/>
</dbReference>
<evidence type="ECO:0000256" key="1">
    <source>
        <dbReference type="ARBA" id="ARBA00004514"/>
    </source>
</evidence>
<keyword evidence="3 6" id="KW-0963">Cytoplasm</keyword>
<dbReference type="Proteomes" id="UP000249163">
    <property type="component" value="Chromosome"/>
</dbReference>
<keyword evidence="7" id="KW-0969">Cilium</keyword>
<dbReference type="Gene3D" id="1.20.120.340">
    <property type="entry name" value="Flagellar protein FliS"/>
    <property type="match status" value="1"/>
</dbReference>
<comment type="similarity">
    <text evidence="2 6">Belongs to the FliS family.</text>
</comment>
<dbReference type="EMBL" id="MPTO01000023">
    <property type="protein sequence ID" value="OME14998.1"/>
    <property type="molecule type" value="Genomic_DNA"/>
</dbReference>
<organism evidence="7 10">
    <name type="scientific">Paenibacillus odorifer</name>
    <dbReference type="NCBI Taxonomy" id="189426"/>
    <lineage>
        <taxon>Bacteria</taxon>
        <taxon>Bacillati</taxon>
        <taxon>Bacillota</taxon>
        <taxon>Bacilli</taxon>
        <taxon>Bacillales</taxon>
        <taxon>Paenibacillaceae</taxon>
        <taxon>Paenibacillus</taxon>
    </lineage>
</organism>
<dbReference type="NCBIfam" id="TIGR00208">
    <property type="entry name" value="fliS"/>
    <property type="match status" value="1"/>
</dbReference>
<name>A0AAD0KNI1_9BACL</name>
<keyword evidence="5" id="KW-0143">Chaperone</keyword>
<dbReference type="SUPFAM" id="SSF101116">
    <property type="entry name" value="Flagellar export chaperone FliS"/>
    <property type="match status" value="1"/>
</dbReference>
<evidence type="ECO:0000256" key="4">
    <source>
        <dbReference type="ARBA" id="ARBA00022795"/>
    </source>
</evidence>
<evidence type="ECO:0000313" key="7">
    <source>
        <dbReference type="EMBL" id="AWV36112.1"/>
    </source>
</evidence>
<dbReference type="GO" id="GO:0005829">
    <property type="term" value="C:cytosol"/>
    <property type="evidence" value="ECO:0007669"/>
    <property type="project" value="UniProtKB-SubCell"/>
</dbReference>
<keyword evidence="7" id="KW-0966">Cell projection</keyword>
<evidence type="ECO:0000313" key="9">
    <source>
        <dbReference type="Proteomes" id="UP000187323"/>
    </source>
</evidence>
<comment type="subcellular location">
    <subcellularLocation>
        <location evidence="1 6">Cytoplasm</location>
        <location evidence="1 6">Cytosol</location>
    </subcellularLocation>
</comment>
<dbReference type="GO" id="GO:0044780">
    <property type="term" value="P:bacterial-type flagellum assembly"/>
    <property type="evidence" value="ECO:0007669"/>
    <property type="project" value="InterPro"/>
</dbReference>
<sequence>MINSPYEKYRQSSVKTSTPSQLLIMLFDGAIRFVRAGMEGIDSVDYQKTNINLGKAQTIVSELMSTLDPTYDISKSLYDLYEYINHLLIQANVKKDKVPAEEALQYLTEFRLTWLEASKLVPAHEKAHG</sequence>
<dbReference type="PIRSF" id="PIRSF039090">
    <property type="entry name" value="Flis"/>
    <property type="match status" value="1"/>
</dbReference>
<reference evidence="8 9" key="1">
    <citation type="submission" date="2016-10" db="EMBL/GenBank/DDBJ databases">
        <title>Paenibacillus species isolates.</title>
        <authorList>
            <person name="Beno S.M."/>
        </authorList>
    </citation>
    <scope>NUCLEOTIDE SEQUENCE [LARGE SCALE GENOMIC DNA]</scope>
    <source>
        <strain evidence="8 9">FSL H7-0918</strain>
    </source>
</reference>
<dbReference type="Pfam" id="PF02561">
    <property type="entry name" value="FliS"/>
    <property type="match status" value="1"/>
</dbReference>
<evidence type="ECO:0000256" key="2">
    <source>
        <dbReference type="ARBA" id="ARBA00008787"/>
    </source>
</evidence>
<evidence type="ECO:0000313" key="8">
    <source>
        <dbReference type="EMBL" id="OME14998.1"/>
    </source>
</evidence>
<dbReference type="RefSeq" id="WP_076107027.1">
    <property type="nucleotide sequence ID" value="NZ_CP021965.1"/>
</dbReference>
<dbReference type="EMBL" id="CP021965">
    <property type="protein sequence ID" value="AWV36112.1"/>
    <property type="molecule type" value="Genomic_DNA"/>
</dbReference>
<evidence type="ECO:0000256" key="3">
    <source>
        <dbReference type="ARBA" id="ARBA00022490"/>
    </source>
</evidence>
<proteinExistence type="inferred from homology"/>
<dbReference type="Proteomes" id="UP000187323">
    <property type="component" value="Unassembled WGS sequence"/>
</dbReference>
<gene>
    <name evidence="7" type="primary">fliS</name>
    <name evidence="8" type="ORF">BSK47_22280</name>
    <name evidence="7" type="ORF">CD191_27850</name>
</gene>
<dbReference type="PANTHER" id="PTHR34773">
    <property type="entry name" value="FLAGELLAR SECRETION CHAPERONE FLIS"/>
    <property type="match status" value="1"/>
</dbReference>
<keyword evidence="7" id="KW-0282">Flagellum</keyword>